<feature type="domain" description="P-type ATPase A" evidence="7">
    <location>
        <begin position="221"/>
        <end position="282"/>
    </location>
</feature>
<dbReference type="SUPFAM" id="SSF81653">
    <property type="entry name" value="Calcium ATPase, transduction domain A"/>
    <property type="match status" value="1"/>
</dbReference>
<feature type="compositionally biased region" description="Basic residues" evidence="5">
    <location>
        <begin position="340"/>
        <end position="354"/>
    </location>
</feature>
<dbReference type="InterPro" id="IPR023298">
    <property type="entry name" value="ATPase_P-typ_TM_dom_sf"/>
</dbReference>
<accession>A0A2C6KB69</accession>
<dbReference type="OrthoDB" id="397106at2759"/>
<evidence type="ECO:0000256" key="1">
    <source>
        <dbReference type="ARBA" id="ARBA00004370"/>
    </source>
</evidence>
<dbReference type="PROSITE" id="PS00154">
    <property type="entry name" value="ATPASE_E1_E2"/>
    <property type="match status" value="1"/>
</dbReference>
<keyword evidence="2 6" id="KW-0812">Transmembrane</keyword>
<feature type="region of interest" description="Disordered" evidence="5">
    <location>
        <begin position="329"/>
        <end position="424"/>
    </location>
</feature>
<keyword evidence="3 6" id="KW-1133">Transmembrane helix</keyword>
<dbReference type="Gene3D" id="3.40.1110.10">
    <property type="entry name" value="Calcium-transporting ATPase, cytoplasmic domain N"/>
    <property type="match status" value="1"/>
</dbReference>
<dbReference type="PANTHER" id="PTHR24092:SF150">
    <property type="entry name" value="PHOSPHOLIPID-TRANSPORTING ATPASE"/>
    <property type="match status" value="1"/>
</dbReference>
<feature type="region of interest" description="Disordered" evidence="5">
    <location>
        <begin position="838"/>
        <end position="883"/>
    </location>
</feature>
<dbReference type="Proteomes" id="UP000221165">
    <property type="component" value="Unassembled WGS sequence"/>
</dbReference>
<dbReference type="InterPro" id="IPR059000">
    <property type="entry name" value="ATPase_P-type_domA"/>
</dbReference>
<dbReference type="PANTHER" id="PTHR24092">
    <property type="entry name" value="PROBABLE PHOSPHOLIPID-TRANSPORTING ATPASE"/>
    <property type="match status" value="1"/>
</dbReference>
<evidence type="ECO:0000256" key="6">
    <source>
        <dbReference type="SAM" id="Phobius"/>
    </source>
</evidence>
<dbReference type="RefSeq" id="XP_067916901.1">
    <property type="nucleotide sequence ID" value="XM_068071124.1"/>
</dbReference>
<dbReference type="InterPro" id="IPR023299">
    <property type="entry name" value="ATPase_P-typ_cyto_dom_N"/>
</dbReference>
<dbReference type="GO" id="GO:0005886">
    <property type="term" value="C:plasma membrane"/>
    <property type="evidence" value="ECO:0007669"/>
    <property type="project" value="TreeGrafter"/>
</dbReference>
<sequence>MTPGVVWEADAPSSWRGPFACFRRLWSRRKNRKSEYVFFLTNYDSHADGAIRESLLDRMASPVPASNETVLSLGPGPSANTQQSQSQDHPDAEAPSQCCSLATPAGRRGSRTSAAGSALPHPHSFPDSRVSFLRGVRPDNEIHTAKYSYVTFLPLVLFYQLTRFSNFYFLCVAMLQLVPPISDSGGVPTYLIPISIIVGLAIVKEFFEDYSRHRSDEEENSKEVLLFENGNLVSKQWRDVRVGDVVKITAGQQFPADLVLLNCSHDFGICNVETKNVDGESNVKSRFCVPQLTRIFADDEAAGKAKVRFICEPACDNLTSFSGKVILPSLTDRQQEESSRKRRKGRRNRPKRSTLARQKGERAAEGQGGGDHKSEESKAHPVEGAGIGQESDGIATLGTASPTPRRHVGFSPGLSDQGRSSTGDDALIEEEWSGEEMPGEESDADDLKHDEFVPAEIVDRQALEKEGNPERCLTNRRREEIGEKRGRRKRGGRGDEGEMEERDEEIALSFKQLLLRGTSMVETKWAYGAVVYSGKQTRLMMNGRVGSLQKWSRLELNYSSHVVVMIVVQVLSVLLLSFMSIYWIETQGYQAAYLDLRHYISTIQNFGITFGATFLVFASFVPIDIFMLWEICRFVQGLFINFDDQMYCAETQKHARSQAAQLIEEMGNVTHIYSDKTGTLTKNLMQLKCVGLGDGFEYGMDRWCDERASMNVLDRKFQKQMHLLKTEATRRSALSRRLSARASPSPSFLSAPWPDPSISGAGAFETCGCTTLPPRVSSTFVPGGAPGSDSVALCQQLPAGASASPAAFGAPVPLPRQPQGSPCCASLARRRQMQVDKVVESCPPASRSSEHAQAAPERRKQGTNFEPDTERNGEKLLLGHPRDTGRVSDCLEGGASRSVFPSSAVSAGIACPHGASTAEAGVVEKGNRDAHATDGIRDCSPGTNNQSLPAVTSPVFLRGANSFVSLDRLELTCSLLRAPADVLDRTRHLFLVMGLCHTVLV</sequence>
<dbReference type="InterPro" id="IPR018303">
    <property type="entry name" value="ATPase_P-typ_P_site"/>
</dbReference>
<evidence type="ECO:0000256" key="2">
    <source>
        <dbReference type="ARBA" id="ARBA00022692"/>
    </source>
</evidence>
<feature type="domain" description="P-type ATPase N-terminal" evidence="8">
    <location>
        <begin position="138"/>
        <end position="187"/>
    </location>
</feature>
<dbReference type="GeneID" id="94434335"/>
<evidence type="ECO:0000313" key="9">
    <source>
        <dbReference type="EMBL" id="PHJ15167.1"/>
    </source>
</evidence>
<evidence type="ECO:0000259" key="7">
    <source>
        <dbReference type="Pfam" id="PF00122"/>
    </source>
</evidence>
<feature type="non-terminal residue" evidence="9">
    <location>
        <position position="1001"/>
    </location>
</feature>
<feature type="region of interest" description="Disordered" evidence="5">
    <location>
        <begin position="66"/>
        <end position="122"/>
    </location>
</feature>
<evidence type="ECO:0000256" key="5">
    <source>
        <dbReference type="SAM" id="MobiDB-lite"/>
    </source>
</evidence>
<evidence type="ECO:0000259" key="8">
    <source>
        <dbReference type="Pfam" id="PF16209"/>
    </source>
</evidence>
<dbReference type="Gene3D" id="2.70.150.10">
    <property type="entry name" value="Calcium-transporting ATPase, cytoplasmic transduction domain A"/>
    <property type="match status" value="1"/>
</dbReference>
<feature type="compositionally biased region" description="Polar residues" evidence="5">
    <location>
        <begin position="78"/>
        <end position="87"/>
    </location>
</feature>
<dbReference type="GO" id="GO:0045332">
    <property type="term" value="P:phospholipid translocation"/>
    <property type="evidence" value="ECO:0007669"/>
    <property type="project" value="TreeGrafter"/>
</dbReference>
<proteinExistence type="predicted"/>
<comment type="caution">
    <text evidence="9">The sequence shown here is derived from an EMBL/GenBank/DDBJ whole genome shotgun (WGS) entry which is preliminary data.</text>
</comment>
<dbReference type="Pfam" id="PF16209">
    <property type="entry name" value="PhoLip_ATPase_N"/>
    <property type="match status" value="1"/>
</dbReference>
<dbReference type="GO" id="GO:0140326">
    <property type="term" value="F:ATPase-coupled intramembrane lipid transporter activity"/>
    <property type="evidence" value="ECO:0007669"/>
    <property type="project" value="TreeGrafter"/>
</dbReference>
<feature type="transmembrane region" description="Helical" evidence="6">
    <location>
        <begin position="562"/>
        <end position="584"/>
    </location>
</feature>
<evidence type="ECO:0000256" key="3">
    <source>
        <dbReference type="ARBA" id="ARBA00022989"/>
    </source>
</evidence>
<keyword evidence="10" id="KW-1185">Reference proteome</keyword>
<dbReference type="SUPFAM" id="SSF81665">
    <property type="entry name" value="Calcium ATPase, transmembrane domain M"/>
    <property type="match status" value="1"/>
</dbReference>
<keyword evidence="4 6" id="KW-0472">Membrane</keyword>
<dbReference type="Pfam" id="PF00122">
    <property type="entry name" value="E1-E2_ATPase"/>
    <property type="match status" value="1"/>
</dbReference>
<feature type="region of interest" description="Disordered" evidence="5">
    <location>
        <begin position="472"/>
        <end position="501"/>
    </location>
</feature>
<dbReference type="InterPro" id="IPR032631">
    <property type="entry name" value="P-type_ATPase_N"/>
</dbReference>
<protein>
    <submittedName>
        <fullName evidence="9">Proton atpase</fullName>
    </submittedName>
</protein>
<dbReference type="InterPro" id="IPR023214">
    <property type="entry name" value="HAD_sf"/>
</dbReference>
<name>A0A2C6KB69_9APIC</name>
<dbReference type="EMBL" id="MIGC01009333">
    <property type="protein sequence ID" value="PHJ15167.1"/>
    <property type="molecule type" value="Genomic_DNA"/>
</dbReference>
<dbReference type="AlphaFoldDB" id="A0A2C6KB69"/>
<dbReference type="InterPro" id="IPR008250">
    <property type="entry name" value="ATPase_P-typ_transduc_dom_A_sf"/>
</dbReference>
<feature type="compositionally biased region" description="Basic and acidic residues" evidence="5">
    <location>
        <begin position="358"/>
        <end position="381"/>
    </location>
</feature>
<organism evidence="9 10">
    <name type="scientific">Cystoisospora suis</name>
    <dbReference type="NCBI Taxonomy" id="483139"/>
    <lineage>
        <taxon>Eukaryota</taxon>
        <taxon>Sar</taxon>
        <taxon>Alveolata</taxon>
        <taxon>Apicomplexa</taxon>
        <taxon>Conoidasida</taxon>
        <taxon>Coccidia</taxon>
        <taxon>Eucoccidiorida</taxon>
        <taxon>Eimeriorina</taxon>
        <taxon>Sarcocystidae</taxon>
        <taxon>Cystoisospora</taxon>
    </lineage>
</organism>
<evidence type="ECO:0000313" key="10">
    <source>
        <dbReference type="Proteomes" id="UP000221165"/>
    </source>
</evidence>
<feature type="transmembrane region" description="Helical" evidence="6">
    <location>
        <begin position="604"/>
        <end position="629"/>
    </location>
</feature>
<reference evidence="9 10" key="1">
    <citation type="journal article" date="2017" name="Int. J. Parasitol.">
        <title>The genome of the protozoan parasite Cystoisospora suis and a reverse vaccinology approach to identify vaccine candidates.</title>
        <authorList>
            <person name="Palmieri N."/>
            <person name="Shrestha A."/>
            <person name="Ruttkowski B."/>
            <person name="Beck T."/>
            <person name="Vogl C."/>
            <person name="Tomley F."/>
            <person name="Blake D.P."/>
            <person name="Joachim A."/>
        </authorList>
    </citation>
    <scope>NUCLEOTIDE SEQUENCE [LARGE SCALE GENOMIC DNA]</scope>
    <source>
        <strain evidence="9 10">Wien I</strain>
    </source>
</reference>
<dbReference type="GO" id="GO:0000166">
    <property type="term" value="F:nucleotide binding"/>
    <property type="evidence" value="ECO:0007669"/>
    <property type="project" value="InterPro"/>
</dbReference>
<dbReference type="Gene3D" id="3.40.50.1000">
    <property type="entry name" value="HAD superfamily/HAD-like"/>
    <property type="match status" value="1"/>
</dbReference>
<dbReference type="VEuPathDB" id="ToxoDB:CSUI_011023"/>
<gene>
    <name evidence="9" type="ORF">CSUI_011023</name>
</gene>
<evidence type="ECO:0000256" key="4">
    <source>
        <dbReference type="ARBA" id="ARBA00023136"/>
    </source>
</evidence>
<comment type="subcellular location">
    <subcellularLocation>
        <location evidence="1">Membrane</location>
    </subcellularLocation>
</comment>